<dbReference type="EMBL" id="QWKP01000176">
    <property type="protein sequence ID" value="RHA42014.1"/>
    <property type="molecule type" value="Genomic_DNA"/>
</dbReference>
<dbReference type="GO" id="GO:0005886">
    <property type="term" value="C:plasma membrane"/>
    <property type="evidence" value="ECO:0007669"/>
    <property type="project" value="TreeGrafter"/>
</dbReference>
<keyword evidence="5" id="KW-0131">Cell cycle</keyword>
<dbReference type="Pfam" id="PF03799">
    <property type="entry name" value="FtsQ_DivIB_C"/>
    <property type="match status" value="1"/>
</dbReference>
<evidence type="ECO:0000259" key="8">
    <source>
        <dbReference type="Pfam" id="PF03799"/>
    </source>
</evidence>
<keyword evidence="4 7" id="KW-1133">Transmembrane helix</keyword>
<dbReference type="PANTHER" id="PTHR37820">
    <property type="entry name" value="CELL DIVISION PROTEIN DIVIB"/>
    <property type="match status" value="1"/>
</dbReference>
<evidence type="ECO:0000256" key="2">
    <source>
        <dbReference type="ARBA" id="ARBA00022618"/>
    </source>
</evidence>
<feature type="compositionally biased region" description="Pro residues" evidence="6">
    <location>
        <begin position="1"/>
        <end position="14"/>
    </location>
</feature>
<organism evidence="10 11">
    <name type="scientific">Cellulomonas rhizosphaerae</name>
    <dbReference type="NCBI Taxonomy" id="2293719"/>
    <lineage>
        <taxon>Bacteria</taxon>
        <taxon>Bacillati</taxon>
        <taxon>Actinomycetota</taxon>
        <taxon>Actinomycetes</taxon>
        <taxon>Micrococcales</taxon>
        <taxon>Cellulomonadaceae</taxon>
        <taxon>Cellulomonas</taxon>
    </lineage>
</organism>
<dbReference type="Proteomes" id="UP000283374">
    <property type="component" value="Unassembled WGS sequence"/>
</dbReference>
<comment type="caution">
    <text evidence="10">The sequence shown here is derived from an EMBL/GenBank/DDBJ whole genome shotgun (WGS) entry which is preliminary data.</text>
</comment>
<keyword evidence="11" id="KW-1185">Reference proteome</keyword>
<dbReference type="InterPro" id="IPR005548">
    <property type="entry name" value="Cell_div_FtsQ/DivIB_C"/>
</dbReference>
<feature type="region of interest" description="Disordered" evidence="6">
    <location>
        <begin position="1"/>
        <end position="91"/>
    </location>
</feature>
<evidence type="ECO:0000256" key="1">
    <source>
        <dbReference type="ARBA" id="ARBA00022475"/>
    </source>
</evidence>
<feature type="transmembrane region" description="Helical" evidence="7">
    <location>
        <begin position="121"/>
        <end position="140"/>
    </location>
</feature>
<dbReference type="OrthoDB" id="4793367at2"/>
<keyword evidence="7" id="KW-0472">Membrane</keyword>
<sequence>MSPSRPTAPRPAAPSSPRRPATPRPAAAPSPDSSAAPPRPSPSRTGAVPKQPAQPTPPPTSGPTPTTATGTHRNVSTYSASGRRLSATPAAVPAVPVVSTTSLARFAERARARRTIARRQILGIAGGLVAVLALAWLLFLSPVLALDPDQVTVTGAGSVVAVDKVTDVVDARADVPLPRLDTITMRDEILDVPGVREARVMRDWPHGVSVTIVAREPVAAVPDEGGYALLDMDGVQVGRVDSAPKGLPVVDVPVGEKRTLAAVLSVLEQLPDDLLGDVRSVAARTQDTVTMTLRDGVRVDWGSAARTPLKISVLSTILGSKEGKDVKVVDVSAPQLPVTR</sequence>
<evidence type="ECO:0000256" key="4">
    <source>
        <dbReference type="ARBA" id="ARBA00022989"/>
    </source>
</evidence>
<reference evidence="10 11" key="1">
    <citation type="submission" date="2018-08" db="EMBL/GenBank/DDBJ databases">
        <title>Cellulomonas rhizosphaerae sp. nov., a novel actinomycete isolated from soil.</title>
        <authorList>
            <person name="Tian Y."/>
        </authorList>
    </citation>
    <scope>NUCLEOTIDE SEQUENCE [LARGE SCALE GENOMIC DNA]</scope>
    <source>
        <strain evidence="10 11">NEAU-TCZ24</strain>
    </source>
</reference>
<evidence type="ECO:0000256" key="7">
    <source>
        <dbReference type="SAM" id="Phobius"/>
    </source>
</evidence>
<evidence type="ECO:0000313" key="10">
    <source>
        <dbReference type="EMBL" id="RHA42014.1"/>
    </source>
</evidence>
<dbReference type="AlphaFoldDB" id="A0A413RMQ7"/>
<evidence type="ECO:0000256" key="3">
    <source>
        <dbReference type="ARBA" id="ARBA00022692"/>
    </source>
</evidence>
<name>A0A413RMQ7_9CELL</name>
<evidence type="ECO:0000256" key="6">
    <source>
        <dbReference type="SAM" id="MobiDB-lite"/>
    </source>
</evidence>
<protein>
    <submittedName>
        <fullName evidence="10">Peptidase S9</fullName>
    </submittedName>
</protein>
<feature type="compositionally biased region" description="Pro residues" evidence="6">
    <location>
        <begin position="52"/>
        <end position="62"/>
    </location>
</feature>
<dbReference type="InterPro" id="IPR050487">
    <property type="entry name" value="FtsQ_DivIB"/>
</dbReference>
<keyword evidence="1" id="KW-1003">Cell membrane</keyword>
<evidence type="ECO:0000259" key="9">
    <source>
        <dbReference type="Pfam" id="PF08478"/>
    </source>
</evidence>
<keyword evidence="2" id="KW-0132">Cell division</keyword>
<dbReference type="Pfam" id="PF08478">
    <property type="entry name" value="POTRA_1"/>
    <property type="match status" value="1"/>
</dbReference>
<dbReference type="PANTHER" id="PTHR37820:SF1">
    <property type="entry name" value="CELL DIVISION PROTEIN FTSQ"/>
    <property type="match status" value="1"/>
</dbReference>
<dbReference type="Gene3D" id="3.10.20.310">
    <property type="entry name" value="membrane protein fhac"/>
    <property type="match status" value="1"/>
</dbReference>
<gene>
    <name evidence="10" type="ORF">D1825_07735</name>
</gene>
<accession>A0A413RMQ7</accession>
<evidence type="ECO:0000256" key="5">
    <source>
        <dbReference type="ARBA" id="ARBA00023306"/>
    </source>
</evidence>
<proteinExistence type="predicted"/>
<feature type="domain" description="POTRA" evidence="9">
    <location>
        <begin position="150"/>
        <end position="213"/>
    </location>
</feature>
<dbReference type="InterPro" id="IPR013685">
    <property type="entry name" value="POTRA_FtsQ_type"/>
</dbReference>
<dbReference type="GO" id="GO:0051301">
    <property type="term" value="P:cell division"/>
    <property type="evidence" value="ECO:0007669"/>
    <property type="project" value="UniProtKB-KW"/>
</dbReference>
<evidence type="ECO:0000313" key="11">
    <source>
        <dbReference type="Proteomes" id="UP000283374"/>
    </source>
</evidence>
<keyword evidence="3 7" id="KW-0812">Transmembrane</keyword>
<feature type="domain" description="Cell division protein FtsQ/DivIB C-terminal" evidence="8">
    <location>
        <begin position="221"/>
        <end position="331"/>
    </location>
</feature>